<dbReference type="GO" id="GO:0030170">
    <property type="term" value="F:pyridoxal phosphate binding"/>
    <property type="evidence" value="ECO:0007669"/>
    <property type="project" value="TreeGrafter"/>
</dbReference>
<dbReference type="GO" id="GO:0005829">
    <property type="term" value="C:cytosol"/>
    <property type="evidence" value="ECO:0007669"/>
    <property type="project" value="TreeGrafter"/>
</dbReference>
<dbReference type="Gene3D" id="2.40.37.10">
    <property type="entry name" value="Lyase, Ornithine Decarboxylase, Chain A, domain 1"/>
    <property type="match status" value="1"/>
</dbReference>
<evidence type="ECO:0000256" key="2">
    <source>
        <dbReference type="ARBA" id="ARBA00022898"/>
    </source>
</evidence>
<reference evidence="7" key="1">
    <citation type="journal article" date="2023" name="Mol. Biol. Evol.">
        <title>Third-Generation Sequencing Reveals the Adaptive Role of the Epigenome in Three Deep-Sea Polychaetes.</title>
        <authorList>
            <person name="Perez M."/>
            <person name="Aroh O."/>
            <person name="Sun Y."/>
            <person name="Lan Y."/>
            <person name="Juniper S.K."/>
            <person name="Young C.R."/>
            <person name="Angers B."/>
            <person name="Qian P.Y."/>
        </authorList>
    </citation>
    <scope>NUCLEOTIDE SEQUENCE</scope>
    <source>
        <strain evidence="7">R07B-5</strain>
    </source>
</reference>
<feature type="domain" description="Alanine racemase C-terminal" evidence="6">
    <location>
        <begin position="226"/>
        <end position="354"/>
    </location>
</feature>
<dbReference type="Pfam" id="PF01168">
    <property type="entry name" value="Ala_racemase_N"/>
    <property type="match status" value="1"/>
</dbReference>
<proteinExistence type="predicted"/>
<accession>A0AAD9KT71</accession>
<dbReference type="EMBL" id="JAODUO010000613">
    <property type="protein sequence ID" value="KAK2177213.1"/>
    <property type="molecule type" value="Genomic_DNA"/>
</dbReference>
<keyword evidence="8" id="KW-1185">Reference proteome</keyword>
<dbReference type="InterPro" id="IPR009006">
    <property type="entry name" value="Ala_racemase/Decarboxylase_C"/>
</dbReference>
<dbReference type="SMART" id="SM01005">
    <property type="entry name" value="Ala_racemase_C"/>
    <property type="match status" value="1"/>
</dbReference>
<comment type="caution">
    <text evidence="7">The sequence shown here is derived from an EMBL/GenBank/DDBJ whole genome shotgun (WGS) entry which is preliminary data.</text>
</comment>
<dbReference type="CDD" id="cd00430">
    <property type="entry name" value="PLPDE_III_AR"/>
    <property type="match status" value="1"/>
</dbReference>
<evidence type="ECO:0000313" key="7">
    <source>
        <dbReference type="EMBL" id="KAK2177213.1"/>
    </source>
</evidence>
<dbReference type="PRINTS" id="PR00992">
    <property type="entry name" value="ALARACEMASE"/>
</dbReference>
<dbReference type="Gene3D" id="3.20.20.10">
    <property type="entry name" value="Alanine racemase"/>
    <property type="match status" value="1"/>
</dbReference>
<gene>
    <name evidence="7" type="ORF">NP493_613g02003</name>
</gene>
<evidence type="ECO:0000256" key="3">
    <source>
        <dbReference type="ARBA" id="ARBA00023235"/>
    </source>
</evidence>
<dbReference type="SUPFAM" id="SSF51419">
    <property type="entry name" value="PLP-binding barrel"/>
    <property type="match status" value="1"/>
</dbReference>
<dbReference type="PANTHER" id="PTHR30511:SF0">
    <property type="entry name" value="ALANINE RACEMASE, CATABOLIC-RELATED"/>
    <property type="match status" value="1"/>
</dbReference>
<comment type="cofactor">
    <cofactor evidence="1 4">
        <name>pyridoxal 5'-phosphate</name>
        <dbReference type="ChEBI" id="CHEBI:597326"/>
    </cofactor>
</comment>
<evidence type="ECO:0000256" key="4">
    <source>
        <dbReference type="PIRSR" id="PIRSR600821-50"/>
    </source>
</evidence>
<dbReference type="Proteomes" id="UP001209878">
    <property type="component" value="Unassembled WGS sequence"/>
</dbReference>
<dbReference type="InterPro" id="IPR029066">
    <property type="entry name" value="PLP-binding_barrel"/>
</dbReference>
<dbReference type="PANTHER" id="PTHR30511">
    <property type="entry name" value="ALANINE RACEMASE"/>
    <property type="match status" value="1"/>
</dbReference>
<name>A0AAD9KT71_RIDPI</name>
<organism evidence="7 8">
    <name type="scientific">Ridgeia piscesae</name>
    <name type="common">Tubeworm</name>
    <dbReference type="NCBI Taxonomy" id="27915"/>
    <lineage>
        <taxon>Eukaryota</taxon>
        <taxon>Metazoa</taxon>
        <taxon>Spiralia</taxon>
        <taxon>Lophotrochozoa</taxon>
        <taxon>Annelida</taxon>
        <taxon>Polychaeta</taxon>
        <taxon>Sedentaria</taxon>
        <taxon>Canalipalpata</taxon>
        <taxon>Sabellida</taxon>
        <taxon>Siboglinidae</taxon>
        <taxon>Ridgeia</taxon>
    </lineage>
</organism>
<keyword evidence="3" id="KW-0413">Isomerase</keyword>
<dbReference type="GO" id="GO:0030632">
    <property type="term" value="P:D-alanine biosynthetic process"/>
    <property type="evidence" value="ECO:0007669"/>
    <property type="project" value="TreeGrafter"/>
</dbReference>
<feature type="modified residue" description="N6-(pyridoxal phosphate)lysine" evidence="4">
    <location>
        <position position="11"/>
    </location>
</feature>
<dbReference type="InterPro" id="IPR001608">
    <property type="entry name" value="Ala_racemase_N"/>
</dbReference>
<dbReference type="AlphaFoldDB" id="A0AAD9KT71"/>
<dbReference type="GO" id="GO:0008784">
    <property type="term" value="F:alanine racemase activity"/>
    <property type="evidence" value="ECO:0007669"/>
    <property type="project" value="InterPro"/>
</dbReference>
<feature type="binding site" evidence="5">
    <location>
        <position position="122"/>
    </location>
    <ligand>
        <name>substrate</name>
    </ligand>
</feature>
<evidence type="ECO:0000256" key="1">
    <source>
        <dbReference type="ARBA" id="ARBA00001933"/>
    </source>
</evidence>
<dbReference type="NCBIfam" id="TIGR00492">
    <property type="entry name" value="alr"/>
    <property type="match status" value="1"/>
</dbReference>
<dbReference type="Pfam" id="PF00842">
    <property type="entry name" value="Ala_racemase_C"/>
    <property type="match status" value="1"/>
</dbReference>
<evidence type="ECO:0000259" key="6">
    <source>
        <dbReference type="SMART" id="SM01005"/>
    </source>
</evidence>
<feature type="binding site" evidence="5">
    <location>
        <position position="297"/>
    </location>
    <ligand>
        <name>substrate</name>
    </ligand>
</feature>
<evidence type="ECO:0000256" key="5">
    <source>
        <dbReference type="PIRSR" id="PIRSR600821-52"/>
    </source>
</evidence>
<sequence length="370" mass="40096">MTSSYVIGVVKAGAYGHGSVHVSRQLKATGVERLAVATIDEAIHLRSHGITGPIHVLGNTEAHVIDSCLQYNLLPTVCSRDVVREIASSLEGTDEKRNVTHGTQKTPPFGAVNIKIDTGMSRNGCQPNELRQIIQSCEDSNVPIDAIFTHFADSADDAEFTRQQLDVFLETVEPFRNKNISLHVANSGAILNGIGTDLDFVRPGIVIYGLPPGDVADFKDRGFQPAASIKAVPSLVKRLPEGRKVGYGCTHTTRDEEWMATFPLGYADGYSRLLSNKGFIVREKTGEKCPIVGRVSMDAVTVRLPCCPEDAETYTMMTADFDPDTSATGIASKVGTISYEVVTRLSTRYPRVYIEGQTLSIVSGLAGDVY</sequence>
<dbReference type="InterPro" id="IPR011079">
    <property type="entry name" value="Ala_racemase_C"/>
</dbReference>
<dbReference type="SUPFAM" id="SSF50621">
    <property type="entry name" value="Alanine racemase C-terminal domain-like"/>
    <property type="match status" value="1"/>
</dbReference>
<keyword evidence="2 4" id="KW-0663">Pyridoxal phosphate</keyword>
<evidence type="ECO:0000313" key="8">
    <source>
        <dbReference type="Proteomes" id="UP001209878"/>
    </source>
</evidence>
<protein>
    <recommendedName>
        <fullName evidence="6">Alanine racemase C-terminal domain-containing protein</fullName>
    </recommendedName>
</protein>
<dbReference type="FunFam" id="3.20.20.10:FF:000002">
    <property type="entry name" value="Alanine racemase"/>
    <property type="match status" value="1"/>
</dbReference>
<dbReference type="InterPro" id="IPR000821">
    <property type="entry name" value="Ala_racemase"/>
</dbReference>